<accession>A0ACB8FH98</accession>
<dbReference type="EMBL" id="CM037617">
    <property type="protein sequence ID" value="KAH8004913.1"/>
    <property type="molecule type" value="Genomic_DNA"/>
</dbReference>
<evidence type="ECO:0000313" key="2">
    <source>
        <dbReference type="Proteomes" id="UP000827872"/>
    </source>
</evidence>
<proteinExistence type="predicted"/>
<keyword evidence="2" id="KW-1185">Reference proteome</keyword>
<sequence length="132" mass="15494">MINNQFKLERIVYCQDGIYSEDLKDVRTKKVTYSAPTAARQCSMEEMTCHLNAYFKSSGIRLGTQIPLIIQTYILQDYAEKLQNAMLQLLQRKEELSKFLKERNNVGNRRNTLKERISRLTKVRECLAKFPI</sequence>
<comment type="caution">
    <text evidence="1">The sequence shown here is derived from an EMBL/GenBank/DDBJ whole genome shotgun (WGS) entry which is preliminary data.</text>
</comment>
<name>A0ACB8FH98_9SAUR</name>
<protein>
    <submittedName>
        <fullName evidence="1">Uncharacterized protein</fullName>
    </submittedName>
</protein>
<organism evidence="1 2">
    <name type="scientific">Sphaerodactylus townsendi</name>
    <dbReference type="NCBI Taxonomy" id="933632"/>
    <lineage>
        <taxon>Eukaryota</taxon>
        <taxon>Metazoa</taxon>
        <taxon>Chordata</taxon>
        <taxon>Craniata</taxon>
        <taxon>Vertebrata</taxon>
        <taxon>Euteleostomi</taxon>
        <taxon>Lepidosauria</taxon>
        <taxon>Squamata</taxon>
        <taxon>Bifurcata</taxon>
        <taxon>Gekkota</taxon>
        <taxon>Sphaerodactylidae</taxon>
        <taxon>Sphaerodactylus</taxon>
    </lineage>
</organism>
<reference evidence="1" key="1">
    <citation type="submission" date="2021-08" db="EMBL/GenBank/DDBJ databases">
        <title>The first chromosome-level gecko genome reveals the dynamic sex chromosomes of Neotropical dwarf geckos (Sphaerodactylidae: Sphaerodactylus).</title>
        <authorList>
            <person name="Pinto B.J."/>
            <person name="Keating S.E."/>
            <person name="Gamble T."/>
        </authorList>
    </citation>
    <scope>NUCLEOTIDE SEQUENCE</scope>
    <source>
        <strain evidence="1">TG3544</strain>
    </source>
</reference>
<evidence type="ECO:0000313" key="1">
    <source>
        <dbReference type="EMBL" id="KAH8004913.1"/>
    </source>
</evidence>
<gene>
    <name evidence="1" type="ORF">K3G42_021034</name>
</gene>
<dbReference type="Proteomes" id="UP000827872">
    <property type="component" value="Linkage Group LG04"/>
</dbReference>